<dbReference type="KEGG" id="bpor:BPO_1218"/>
<keyword evidence="2" id="KW-1185">Reference proteome</keyword>
<dbReference type="EMBL" id="CP136426">
    <property type="protein sequence ID" value="WOC51865.1"/>
    <property type="molecule type" value="Genomic_DNA"/>
</dbReference>
<reference evidence="1" key="1">
    <citation type="submission" date="2023-10" db="EMBL/GenBank/DDBJ databases">
        <title>Characterization and whole genome sequencing of a novel strain of Bergeyella porcorum QD2021 isolated from pig.</title>
        <authorList>
            <person name="Liu G."/>
            <person name="Chen C."/>
            <person name="Han X."/>
        </authorList>
    </citation>
    <scope>NUCLEOTIDE SEQUENCE</scope>
    <source>
        <strain evidence="1">QD2021</strain>
    </source>
</reference>
<accession>A0AAU0F2A9</accession>
<gene>
    <name evidence="1" type="ORF">BPO_1218</name>
</gene>
<evidence type="ECO:0000313" key="2">
    <source>
        <dbReference type="Proteomes" id="UP001432059"/>
    </source>
</evidence>
<dbReference type="RefSeq" id="WP_327983550.1">
    <property type="nucleotide sequence ID" value="NZ_CP136426.1"/>
</dbReference>
<dbReference type="AlphaFoldDB" id="A0AAU0F2A9"/>
<protein>
    <submittedName>
        <fullName evidence="1">Dnd system-associated protein 4</fullName>
    </submittedName>
</protein>
<dbReference type="Proteomes" id="UP001432059">
    <property type="component" value="Chromosome"/>
</dbReference>
<sequence>MEDIFDIKFTFEQKVKDEIIEKFSGKQGGGYNVFSYHWQCFAWAAVVGFYYDERKELSSPLADKVFNLNTMRNNDGDKIAKALLCMCIAKAGNLDILKEPREAISIINEYANGGFYRIQKMIDNGEIQLSNTFEAVKKEIFGRDLS</sequence>
<evidence type="ECO:0000313" key="1">
    <source>
        <dbReference type="EMBL" id="WOC51865.1"/>
    </source>
</evidence>
<name>A0AAU0F2A9_9FLAO</name>
<proteinExistence type="predicted"/>
<organism evidence="1 2">
    <name type="scientific">Bergeyella porcorum</name>
    <dbReference type="NCBI Taxonomy" id="1735111"/>
    <lineage>
        <taxon>Bacteria</taxon>
        <taxon>Pseudomonadati</taxon>
        <taxon>Bacteroidota</taxon>
        <taxon>Flavobacteriia</taxon>
        <taxon>Flavobacteriales</taxon>
        <taxon>Weeksellaceae</taxon>
        <taxon>Bergeyella</taxon>
    </lineage>
</organism>